<dbReference type="GO" id="GO:0035312">
    <property type="term" value="F:5'-3' DNA exonuclease activity"/>
    <property type="evidence" value="ECO:0007669"/>
    <property type="project" value="TreeGrafter"/>
</dbReference>
<accession>A0A1G2K6H9</accession>
<dbReference type="SMART" id="SM00481">
    <property type="entry name" value="POLIIIAc"/>
    <property type="match status" value="1"/>
</dbReference>
<evidence type="ECO:0000313" key="2">
    <source>
        <dbReference type="EMBL" id="OGZ94181.1"/>
    </source>
</evidence>
<evidence type="ECO:0000259" key="1">
    <source>
        <dbReference type="SMART" id="SM00481"/>
    </source>
</evidence>
<dbReference type="Gene3D" id="1.10.150.650">
    <property type="match status" value="1"/>
</dbReference>
<dbReference type="PANTHER" id="PTHR42924">
    <property type="entry name" value="EXONUCLEASE"/>
    <property type="match status" value="1"/>
</dbReference>
<dbReference type="SUPFAM" id="SSF89550">
    <property type="entry name" value="PHP domain-like"/>
    <property type="match status" value="1"/>
</dbReference>
<reference evidence="2 3" key="1">
    <citation type="journal article" date="2016" name="Nat. Commun.">
        <title>Thousands of microbial genomes shed light on interconnected biogeochemical processes in an aquifer system.</title>
        <authorList>
            <person name="Anantharaman K."/>
            <person name="Brown C.T."/>
            <person name="Hug L.A."/>
            <person name="Sharon I."/>
            <person name="Castelle C.J."/>
            <person name="Probst A.J."/>
            <person name="Thomas B.C."/>
            <person name="Singh A."/>
            <person name="Wilkins M.J."/>
            <person name="Karaoz U."/>
            <person name="Brodie E.L."/>
            <person name="Williams K.H."/>
            <person name="Hubbard S.S."/>
            <person name="Banfield J.F."/>
        </authorList>
    </citation>
    <scope>NUCLEOTIDE SEQUENCE [LARGE SCALE GENOMIC DNA]</scope>
</reference>
<dbReference type="Gene3D" id="3.20.20.140">
    <property type="entry name" value="Metal-dependent hydrolases"/>
    <property type="match status" value="1"/>
</dbReference>
<feature type="domain" description="Polymerase/histidinol phosphatase N-terminal" evidence="1">
    <location>
        <begin position="4"/>
        <end position="69"/>
    </location>
</feature>
<organism evidence="2 3">
    <name type="scientific">Candidatus Sungbacteria bacterium RIFCSPHIGHO2_01_FULL_47_32</name>
    <dbReference type="NCBI Taxonomy" id="1802264"/>
    <lineage>
        <taxon>Bacteria</taxon>
        <taxon>Candidatus Sungiibacteriota</taxon>
    </lineage>
</organism>
<sequence>MNKIDLQIQSSASDGKYSPKELVRMAHGLGLETIAITDHDTVEGVYDAVTEGRAEGVKVLPGIEMSCHIMEHEIHILGFGLDIRNEVLLKNLKEFQEARLKKTEKIVDKLKEAGFDIEFEDVRKEAAGGTVARPHIALALLHNPKNAHLLRGCTTPHDVIEEFLVSGKPTYVERKNIEAKEAIGLIHGAGGVAVWSHPTVSIRDDYKKTEEVLKAFISYDIDGLEAFHPDYSEDDCEFLNNLAGRYGLLRSAGSDYHREHEPEEVSREGGSLASYQTYGFDISDIVPKLEAAIMNRQLKMEMNHNTTS</sequence>
<name>A0A1G2K6H9_9BACT</name>
<dbReference type="AlphaFoldDB" id="A0A1G2K6H9"/>
<dbReference type="CDD" id="cd07438">
    <property type="entry name" value="PHP_HisPPase_AMP"/>
    <property type="match status" value="1"/>
</dbReference>
<dbReference type="InterPro" id="IPR003141">
    <property type="entry name" value="Pol/His_phosphatase_N"/>
</dbReference>
<dbReference type="GO" id="GO:0004534">
    <property type="term" value="F:5'-3' RNA exonuclease activity"/>
    <property type="evidence" value="ECO:0007669"/>
    <property type="project" value="TreeGrafter"/>
</dbReference>
<gene>
    <name evidence="2" type="ORF">A2633_02945</name>
</gene>
<evidence type="ECO:0000313" key="3">
    <source>
        <dbReference type="Proteomes" id="UP000177152"/>
    </source>
</evidence>
<proteinExistence type="predicted"/>
<protein>
    <recommendedName>
        <fullName evidence="1">Polymerase/histidinol phosphatase N-terminal domain-containing protein</fullName>
    </recommendedName>
</protein>
<dbReference type="InterPro" id="IPR004013">
    <property type="entry name" value="PHP_dom"/>
</dbReference>
<comment type="caution">
    <text evidence="2">The sequence shown here is derived from an EMBL/GenBank/DDBJ whole genome shotgun (WGS) entry which is preliminary data.</text>
</comment>
<dbReference type="InterPro" id="IPR052018">
    <property type="entry name" value="PHP_domain"/>
</dbReference>
<dbReference type="EMBL" id="MHQC01000041">
    <property type="protein sequence ID" value="OGZ94181.1"/>
    <property type="molecule type" value="Genomic_DNA"/>
</dbReference>
<dbReference type="Pfam" id="PF02811">
    <property type="entry name" value="PHP"/>
    <property type="match status" value="1"/>
</dbReference>
<dbReference type="InterPro" id="IPR016195">
    <property type="entry name" value="Pol/histidinol_Pase-like"/>
</dbReference>
<dbReference type="PANTHER" id="PTHR42924:SF3">
    <property type="entry name" value="POLYMERASE_HISTIDINOL PHOSPHATASE N-TERMINAL DOMAIN-CONTAINING PROTEIN"/>
    <property type="match status" value="1"/>
</dbReference>
<dbReference type="Proteomes" id="UP000177152">
    <property type="component" value="Unassembled WGS sequence"/>
</dbReference>